<keyword evidence="1" id="KW-0677">Repeat</keyword>
<proteinExistence type="predicted"/>
<evidence type="ECO:0000313" key="4">
    <source>
        <dbReference type="Proteomes" id="UP000596660"/>
    </source>
</evidence>
<dbReference type="Gene3D" id="2.120.10.30">
    <property type="entry name" value="TolB, C-terminal domain"/>
    <property type="match status" value="2"/>
</dbReference>
<dbReference type="EnsemblPlants" id="AUR62038813-RA">
    <property type="protein sequence ID" value="AUR62038813-RA:cds"/>
    <property type="gene ID" value="AUR62038813"/>
</dbReference>
<keyword evidence="4" id="KW-1185">Reference proteome</keyword>
<organism evidence="3 4">
    <name type="scientific">Chenopodium quinoa</name>
    <name type="common">Quinoa</name>
    <dbReference type="NCBI Taxonomy" id="63459"/>
    <lineage>
        <taxon>Eukaryota</taxon>
        <taxon>Viridiplantae</taxon>
        <taxon>Streptophyta</taxon>
        <taxon>Embryophyta</taxon>
        <taxon>Tracheophyta</taxon>
        <taxon>Spermatophyta</taxon>
        <taxon>Magnoliopsida</taxon>
        <taxon>eudicotyledons</taxon>
        <taxon>Gunneridae</taxon>
        <taxon>Pentapetalae</taxon>
        <taxon>Caryophyllales</taxon>
        <taxon>Chenopodiaceae</taxon>
        <taxon>Chenopodioideae</taxon>
        <taxon>Atripliceae</taxon>
        <taxon>Chenopodium</taxon>
    </lineage>
</organism>
<dbReference type="Gramene" id="AUR62038813-RA">
    <property type="protein sequence ID" value="AUR62038813-RA:cds"/>
    <property type="gene ID" value="AUR62038813"/>
</dbReference>
<dbReference type="InterPro" id="IPR001258">
    <property type="entry name" value="NHL_repeat"/>
</dbReference>
<evidence type="ECO:0000256" key="2">
    <source>
        <dbReference type="SAM" id="MobiDB-lite"/>
    </source>
</evidence>
<evidence type="ECO:0008006" key="5">
    <source>
        <dbReference type="Google" id="ProtNLM"/>
    </source>
</evidence>
<dbReference type="Pfam" id="PF01436">
    <property type="entry name" value="NHL"/>
    <property type="match status" value="1"/>
</dbReference>
<evidence type="ECO:0000313" key="3">
    <source>
        <dbReference type="EnsemblPlants" id="AUR62038813-RA:cds"/>
    </source>
</evidence>
<reference evidence="3" key="2">
    <citation type="submission" date="2021-03" db="UniProtKB">
        <authorList>
            <consortium name="EnsemblPlants"/>
        </authorList>
    </citation>
    <scope>IDENTIFICATION</scope>
</reference>
<accession>A0A803N1H9</accession>
<dbReference type="OMA" id="YVANTMN"/>
<reference evidence="3" key="1">
    <citation type="journal article" date="2017" name="Nature">
        <title>The genome of Chenopodium quinoa.</title>
        <authorList>
            <person name="Jarvis D.E."/>
            <person name="Ho Y.S."/>
            <person name="Lightfoot D.J."/>
            <person name="Schmoeckel S.M."/>
            <person name="Li B."/>
            <person name="Borm T.J.A."/>
            <person name="Ohyanagi H."/>
            <person name="Mineta K."/>
            <person name="Michell C.T."/>
            <person name="Saber N."/>
            <person name="Kharbatia N.M."/>
            <person name="Rupper R.R."/>
            <person name="Sharp A.R."/>
            <person name="Dally N."/>
            <person name="Boughton B.A."/>
            <person name="Woo Y.H."/>
            <person name="Gao G."/>
            <person name="Schijlen E.G.W.M."/>
            <person name="Guo X."/>
            <person name="Momin A.A."/>
            <person name="Negrao S."/>
            <person name="Al-Babili S."/>
            <person name="Gehring C."/>
            <person name="Roessner U."/>
            <person name="Jung C."/>
            <person name="Murphy K."/>
            <person name="Arold S.T."/>
            <person name="Gojobori T."/>
            <person name="van der Linden C.G."/>
            <person name="van Loo E.N."/>
            <person name="Jellen E.N."/>
            <person name="Maughan P.J."/>
            <person name="Tester M."/>
        </authorList>
    </citation>
    <scope>NUCLEOTIDE SEQUENCE [LARGE SCALE GENOMIC DNA]</scope>
    <source>
        <strain evidence="3">cv. PI 614886</strain>
    </source>
</reference>
<name>A0A803N1H9_CHEQI</name>
<dbReference type="PANTHER" id="PTHR13833">
    <property type="match status" value="1"/>
</dbReference>
<sequence>MLKFVYPYVVNDSRPKLVAGSPEGYSGHVDGKYREARLNHPKGVAVDDRGNIYVANTMNMAIRKISDPSISETRVCYIEVSRLIVLYVSRVTTIAGGKWSNRGGHVDGPSDEAKFSNDFDVVYVGSSCSLPVIDRGNRAIREIHQESLEEKLGNKFPMLKSCSQENLQKAGRSHALVSILKENSSLIHNPKDAKITENTSSSPYQKPLKSVKPPLIPTEDDTEK</sequence>
<feature type="region of interest" description="Disordered" evidence="2">
    <location>
        <begin position="192"/>
        <end position="224"/>
    </location>
</feature>
<dbReference type="InterPro" id="IPR011042">
    <property type="entry name" value="6-blade_b-propeller_TolB-like"/>
</dbReference>
<dbReference type="PANTHER" id="PTHR13833:SF57">
    <property type="entry name" value="NHL REPEAT PROTEIN"/>
    <property type="match status" value="1"/>
</dbReference>
<evidence type="ECO:0000256" key="1">
    <source>
        <dbReference type="ARBA" id="ARBA00022737"/>
    </source>
</evidence>
<protein>
    <recommendedName>
        <fullName evidence="5">NHL domain-containing protein</fullName>
    </recommendedName>
</protein>
<dbReference type="Proteomes" id="UP000596660">
    <property type="component" value="Unplaced"/>
</dbReference>
<dbReference type="AlphaFoldDB" id="A0A803N1H9"/>